<keyword evidence="2 5" id="KW-0238">DNA-binding</keyword>
<dbReference type="InterPro" id="IPR050877">
    <property type="entry name" value="EMX-VAX-Noto_Homeobox_TFs"/>
</dbReference>
<organism evidence="9 10">
    <name type="scientific">Rhodofomes roseus</name>
    <dbReference type="NCBI Taxonomy" id="34475"/>
    <lineage>
        <taxon>Eukaryota</taxon>
        <taxon>Fungi</taxon>
        <taxon>Dikarya</taxon>
        <taxon>Basidiomycota</taxon>
        <taxon>Agaricomycotina</taxon>
        <taxon>Agaricomycetes</taxon>
        <taxon>Polyporales</taxon>
        <taxon>Rhodofomes</taxon>
    </lineage>
</organism>
<dbReference type="Gene3D" id="1.10.10.60">
    <property type="entry name" value="Homeodomain-like"/>
    <property type="match status" value="1"/>
</dbReference>
<dbReference type="InterPro" id="IPR057939">
    <property type="entry name" value="TRF2_HOY1_PH"/>
</dbReference>
<reference evidence="9 10" key="1">
    <citation type="journal article" date="2021" name="Environ. Microbiol.">
        <title>Gene family expansions and transcriptome signatures uncover fungal adaptations to wood decay.</title>
        <authorList>
            <person name="Hage H."/>
            <person name="Miyauchi S."/>
            <person name="Viragh M."/>
            <person name="Drula E."/>
            <person name="Min B."/>
            <person name="Chaduli D."/>
            <person name="Navarro D."/>
            <person name="Favel A."/>
            <person name="Norest M."/>
            <person name="Lesage-Meessen L."/>
            <person name="Balint B."/>
            <person name="Merenyi Z."/>
            <person name="de Eugenio L."/>
            <person name="Morin E."/>
            <person name="Martinez A.T."/>
            <person name="Baldrian P."/>
            <person name="Stursova M."/>
            <person name="Martinez M.J."/>
            <person name="Novotny C."/>
            <person name="Magnuson J.K."/>
            <person name="Spatafora J.W."/>
            <person name="Maurice S."/>
            <person name="Pangilinan J."/>
            <person name="Andreopoulos W."/>
            <person name="LaButti K."/>
            <person name="Hundley H."/>
            <person name="Na H."/>
            <person name="Kuo A."/>
            <person name="Barry K."/>
            <person name="Lipzen A."/>
            <person name="Henrissat B."/>
            <person name="Riley R."/>
            <person name="Ahrendt S."/>
            <person name="Nagy L.G."/>
            <person name="Grigoriev I.V."/>
            <person name="Martin F."/>
            <person name="Rosso M.N."/>
        </authorList>
    </citation>
    <scope>NUCLEOTIDE SEQUENCE [LARGE SCALE GENOMIC DNA]</scope>
    <source>
        <strain evidence="9 10">CIRM-BRFM 1785</strain>
    </source>
</reference>
<dbReference type="Pfam" id="PF00046">
    <property type="entry name" value="Homeodomain"/>
    <property type="match status" value="1"/>
</dbReference>
<feature type="region of interest" description="Disordered" evidence="7">
    <location>
        <begin position="1"/>
        <end position="82"/>
    </location>
</feature>
<dbReference type="PANTHER" id="PTHR24339:SF28">
    <property type="entry name" value="E5-RELATED"/>
    <property type="match status" value="1"/>
</dbReference>
<feature type="domain" description="Homeobox" evidence="8">
    <location>
        <begin position="68"/>
        <end position="128"/>
    </location>
</feature>
<evidence type="ECO:0000313" key="9">
    <source>
        <dbReference type="EMBL" id="KAH9838784.1"/>
    </source>
</evidence>
<comment type="caution">
    <text evidence="9">The sequence shown here is derived from an EMBL/GenBank/DDBJ whole genome shotgun (WGS) entry which is preliminary data.</text>
</comment>
<comment type="subcellular location">
    <subcellularLocation>
        <location evidence="1 5 6">Nucleus</location>
    </subcellularLocation>
</comment>
<dbReference type="EMBL" id="JADCUA010000007">
    <property type="protein sequence ID" value="KAH9838784.1"/>
    <property type="molecule type" value="Genomic_DNA"/>
</dbReference>
<gene>
    <name evidence="9" type="ORF">C8Q71DRAFT_546167</name>
</gene>
<evidence type="ECO:0000256" key="2">
    <source>
        <dbReference type="ARBA" id="ARBA00023125"/>
    </source>
</evidence>
<feature type="DNA-binding region" description="Homeobox" evidence="5">
    <location>
        <begin position="70"/>
        <end position="129"/>
    </location>
</feature>
<dbReference type="SMART" id="SM00389">
    <property type="entry name" value="HOX"/>
    <property type="match status" value="1"/>
</dbReference>
<protein>
    <recommendedName>
        <fullName evidence="8">Homeobox domain-containing protein</fullName>
    </recommendedName>
</protein>
<feature type="region of interest" description="Disordered" evidence="7">
    <location>
        <begin position="476"/>
        <end position="495"/>
    </location>
</feature>
<accession>A0ABQ8KLF3</accession>
<evidence type="ECO:0000256" key="7">
    <source>
        <dbReference type="SAM" id="MobiDB-lite"/>
    </source>
</evidence>
<name>A0ABQ8KLF3_9APHY</name>
<evidence type="ECO:0000313" key="10">
    <source>
        <dbReference type="Proteomes" id="UP000814176"/>
    </source>
</evidence>
<keyword evidence="3 5" id="KW-0371">Homeobox</keyword>
<dbReference type="CDD" id="cd00086">
    <property type="entry name" value="homeodomain"/>
    <property type="match status" value="1"/>
</dbReference>
<dbReference type="PANTHER" id="PTHR24339">
    <property type="entry name" value="HOMEOBOX PROTEIN EMX-RELATED"/>
    <property type="match status" value="1"/>
</dbReference>
<dbReference type="InterPro" id="IPR001356">
    <property type="entry name" value="HD"/>
</dbReference>
<feature type="compositionally biased region" description="Low complexity" evidence="7">
    <location>
        <begin position="11"/>
        <end position="24"/>
    </location>
</feature>
<sequence>MAQPQQPYPETASSASGSATSSPHAHPDSPPSEGTDEPTDLDRIDEGPSPYSQRRRRSTARGDGGPESREKRKRSRVTPEQLTQLESFFVANRSPTAARRKEISDMLGMTERQTQIWFQNRRAKAKLQTGNKGRPSTEPSPDIPSIHSFADDPQLRAWIHEDGPVRLISCTDLAIGTWRRIATLQAKYDLLAYVCEAKRCVVWYVHCAGSGFKMEIPFDIITDVTMDGVSPGMAMVCLTLARPPLFFLESRASLGADASATPFWRPCADWTEDMQASKVLRHELVGAAAQLSQDLIERYQLGRHAVQGFTARSFAYSDEQATFDPVPAVHAPVPVAAHPSMYHPPRIDYPLGQQAMQPSLLARRASEACISTHSPAPWDSPPIQSTPSQQYLPMHQNGPAWVENYPMTAASKPIVPYNVQPTEPARMPSLVTSPPSVETFSPYMSGYYGELQGTSRRDSASSYFSSSSGLASSISTAHSSFDIPSPQTADMGGTQRRWGEPALIDSQSLYDGQGYEQMHGQIHMGTHMGTDMPPYGFDSMHDKHYE</sequence>
<evidence type="ECO:0000256" key="4">
    <source>
        <dbReference type="ARBA" id="ARBA00023242"/>
    </source>
</evidence>
<dbReference type="SUPFAM" id="SSF46689">
    <property type="entry name" value="Homeodomain-like"/>
    <property type="match status" value="1"/>
</dbReference>
<dbReference type="GeneID" id="71999994"/>
<dbReference type="PROSITE" id="PS50071">
    <property type="entry name" value="HOMEOBOX_2"/>
    <property type="match status" value="1"/>
</dbReference>
<feature type="region of interest" description="Disordered" evidence="7">
    <location>
        <begin position="126"/>
        <end position="145"/>
    </location>
</feature>
<evidence type="ECO:0000256" key="6">
    <source>
        <dbReference type="RuleBase" id="RU000682"/>
    </source>
</evidence>
<evidence type="ECO:0000256" key="3">
    <source>
        <dbReference type="ARBA" id="ARBA00023155"/>
    </source>
</evidence>
<evidence type="ECO:0000256" key="1">
    <source>
        <dbReference type="ARBA" id="ARBA00004123"/>
    </source>
</evidence>
<dbReference type="Pfam" id="PF24818">
    <property type="entry name" value="PH_TRF2_HOY1"/>
    <property type="match status" value="1"/>
</dbReference>
<keyword evidence="10" id="KW-1185">Reference proteome</keyword>
<proteinExistence type="predicted"/>
<evidence type="ECO:0000259" key="8">
    <source>
        <dbReference type="PROSITE" id="PS50071"/>
    </source>
</evidence>
<dbReference type="Proteomes" id="UP000814176">
    <property type="component" value="Unassembled WGS sequence"/>
</dbReference>
<dbReference type="InterPro" id="IPR009057">
    <property type="entry name" value="Homeodomain-like_sf"/>
</dbReference>
<evidence type="ECO:0000256" key="5">
    <source>
        <dbReference type="PROSITE-ProRule" id="PRU00108"/>
    </source>
</evidence>
<keyword evidence="4 5" id="KW-0539">Nucleus</keyword>
<dbReference type="RefSeq" id="XP_047780699.1">
    <property type="nucleotide sequence ID" value="XM_047919262.1"/>
</dbReference>